<evidence type="ECO:0000313" key="2">
    <source>
        <dbReference type="EMBL" id="TDN58626.1"/>
    </source>
</evidence>
<dbReference type="RefSeq" id="WP_247904345.1">
    <property type="nucleotide sequence ID" value="NZ_SNVX01000005.1"/>
</dbReference>
<proteinExistence type="predicted"/>
<reference evidence="2 3" key="1">
    <citation type="submission" date="2019-03" db="EMBL/GenBank/DDBJ databases">
        <title>Genomic analyses of the natural microbiome of Caenorhabditis elegans.</title>
        <authorList>
            <person name="Samuel B."/>
        </authorList>
    </citation>
    <scope>NUCLEOTIDE SEQUENCE [LARGE SCALE GENOMIC DNA]</scope>
    <source>
        <strain evidence="2 3">BIGb0156</strain>
    </source>
</reference>
<dbReference type="AlphaFoldDB" id="A0A4R6EIX2"/>
<organism evidence="2 3">
    <name type="scientific">Scandinavium goeteborgense</name>
    <dbReference type="NCBI Taxonomy" id="1851514"/>
    <lineage>
        <taxon>Bacteria</taxon>
        <taxon>Pseudomonadati</taxon>
        <taxon>Pseudomonadota</taxon>
        <taxon>Gammaproteobacteria</taxon>
        <taxon>Enterobacterales</taxon>
        <taxon>Enterobacteriaceae</taxon>
        <taxon>Scandinavium</taxon>
    </lineage>
</organism>
<evidence type="ECO:0008006" key="4">
    <source>
        <dbReference type="Google" id="ProtNLM"/>
    </source>
</evidence>
<evidence type="ECO:0000256" key="1">
    <source>
        <dbReference type="SAM" id="SignalP"/>
    </source>
</evidence>
<feature type="signal peptide" evidence="1">
    <location>
        <begin position="1"/>
        <end position="18"/>
    </location>
</feature>
<protein>
    <recommendedName>
        <fullName evidence="4">Shiga toxin A subunit</fullName>
    </recommendedName>
</protein>
<dbReference type="EMBL" id="SNVX01000005">
    <property type="protein sequence ID" value="TDN58626.1"/>
    <property type="molecule type" value="Genomic_DNA"/>
</dbReference>
<evidence type="ECO:0000313" key="3">
    <source>
        <dbReference type="Proteomes" id="UP000295530"/>
    </source>
</evidence>
<comment type="caution">
    <text evidence="2">The sequence shown here is derived from an EMBL/GenBank/DDBJ whole genome shotgun (WGS) entry which is preliminary data.</text>
</comment>
<name>A0A4R6EIX2_SCAGO</name>
<feature type="chain" id="PRO_5020315790" description="Shiga toxin A subunit" evidence="1">
    <location>
        <begin position="19"/>
        <end position="135"/>
    </location>
</feature>
<keyword evidence="3" id="KW-1185">Reference proteome</keyword>
<dbReference type="Proteomes" id="UP000295530">
    <property type="component" value="Unassembled WGS sequence"/>
</dbReference>
<accession>A0A4R6EIX2</accession>
<sequence>MNRAVLLSLAFSPVLAFAAQPGSECATPGHFIEQGLFSAFTRDLIITPATVARGKTTVEVLSITPVSDVFARQLAKTDSAAGNGLSESDYYGIYYNDHVMNLTARYTYTSTDGKQDIFIASALLNDDECSVRHNG</sequence>
<gene>
    <name evidence="2" type="ORF">EC847_105263</name>
</gene>
<keyword evidence="1" id="KW-0732">Signal</keyword>